<dbReference type="PROSITE" id="PS00211">
    <property type="entry name" value="ABC_TRANSPORTER_1"/>
    <property type="match status" value="1"/>
</dbReference>
<evidence type="ECO:0000256" key="5">
    <source>
        <dbReference type="ARBA" id="ARBA00022967"/>
    </source>
</evidence>
<comment type="caution">
    <text evidence="8">The sequence shown here is derived from an EMBL/GenBank/DDBJ whole genome shotgun (WGS) entry which is preliminary data.</text>
</comment>
<reference evidence="8" key="1">
    <citation type="journal article" date="2020" name="Science">
        <title>Unexpected conservation and global transmission of agrobacterial virulence plasmids.</title>
        <authorList>
            <person name="Weisberg A.J."/>
            <person name="Davis E.W. 2nd"/>
            <person name="Tabima J."/>
            <person name="Belcher M.S."/>
            <person name="Miller M."/>
            <person name="Kuo C.H."/>
            <person name="Loper J.E."/>
            <person name="Grunwald N.J."/>
            <person name="Putnam M.L."/>
            <person name="Chang J.H."/>
        </authorList>
    </citation>
    <scope>NUCLEOTIDE SEQUENCE</scope>
    <source>
        <strain evidence="8">17-1853-1a</strain>
    </source>
</reference>
<name>A0AA44F128_AGRTU</name>
<dbReference type="PANTHER" id="PTHR42794:SF1">
    <property type="entry name" value="HEMIN IMPORT ATP-BINDING PROTEIN HMUV"/>
    <property type="match status" value="1"/>
</dbReference>
<dbReference type="SMART" id="SM00382">
    <property type="entry name" value="AAA"/>
    <property type="match status" value="1"/>
</dbReference>
<dbReference type="GO" id="GO:0016887">
    <property type="term" value="F:ATP hydrolysis activity"/>
    <property type="evidence" value="ECO:0007669"/>
    <property type="project" value="InterPro"/>
</dbReference>
<dbReference type="AlphaFoldDB" id="A0AA44F128"/>
<dbReference type="Pfam" id="PF00005">
    <property type="entry name" value="ABC_tran"/>
    <property type="match status" value="1"/>
</dbReference>
<dbReference type="SUPFAM" id="SSF52540">
    <property type="entry name" value="P-loop containing nucleoside triphosphate hydrolases"/>
    <property type="match status" value="1"/>
</dbReference>
<evidence type="ECO:0000256" key="4">
    <source>
        <dbReference type="ARBA" id="ARBA00022840"/>
    </source>
</evidence>
<protein>
    <submittedName>
        <fullName evidence="8">ABC transporter ATP-binding protein</fullName>
    </submittedName>
</protein>
<evidence type="ECO:0000259" key="7">
    <source>
        <dbReference type="PROSITE" id="PS50893"/>
    </source>
</evidence>
<dbReference type="InterPro" id="IPR027417">
    <property type="entry name" value="P-loop_NTPase"/>
</dbReference>
<evidence type="ECO:0000313" key="8">
    <source>
        <dbReference type="EMBL" id="NTC27362.1"/>
    </source>
</evidence>
<dbReference type="Gene3D" id="3.40.50.300">
    <property type="entry name" value="P-loop containing nucleotide triphosphate hydrolases"/>
    <property type="match status" value="1"/>
</dbReference>
<dbReference type="InterPro" id="IPR003593">
    <property type="entry name" value="AAA+_ATPase"/>
</dbReference>
<keyword evidence="3" id="KW-0547">Nucleotide-binding</keyword>
<keyword evidence="5" id="KW-1278">Translocase</keyword>
<comment type="function">
    <text evidence="6">Part of the ABC transporter complex HmuTUV involved in hemin import. Responsible for energy coupling to the transport system.</text>
</comment>
<gene>
    <name evidence="8" type="ORF">G6M46_04200</name>
</gene>
<dbReference type="PANTHER" id="PTHR42794">
    <property type="entry name" value="HEMIN IMPORT ATP-BINDING PROTEIN HMUV"/>
    <property type="match status" value="1"/>
</dbReference>
<dbReference type="EMBL" id="JAAMAY010000005">
    <property type="protein sequence ID" value="NTC27362.1"/>
    <property type="molecule type" value="Genomic_DNA"/>
</dbReference>
<sequence length="273" mass="29262">MMVLDSISAERGGQTVVKGLSARLEAGHIHAVIGPNGTGKTTLLRAIFGDLPLAAGSISLGDRRLRAGERAGRYIRQWRDGFAYMPQDTTADIALSVLEVVALGRFGRLSLHIDDETLNLAMTRLHQAGIAHLAGREIASLSGGQRQMALFAQVLMREPQAMLLDEPVSALDLKHQVALLDLVRQETRANGWVTLVVLHDLNLACQYADNLLVISGGALKATGAPGDIVTPKLISETYGVAVEVLRDRRGNPVIQPAGDPLPEHLKTLEGIIA</sequence>
<keyword evidence="2" id="KW-0813">Transport</keyword>
<dbReference type="PROSITE" id="PS50893">
    <property type="entry name" value="ABC_TRANSPORTER_2"/>
    <property type="match status" value="1"/>
</dbReference>
<evidence type="ECO:0000256" key="2">
    <source>
        <dbReference type="ARBA" id="ARBA00022448"/>
    </source>
</evidence>
<organism evidence="8 9">
    <name type="scientific">Agrobacterium tumefaciens</name>
    <dbReference type="NCBI Taxonomy" id="358"/>
    <lineage>
        <taxon>Bacteria</taxon>
        <taxon>Pseudomonadati</taxon>
        <taxon>Pseudomonadota</taxon>
        <taxon>Alphaproteobacteria</taxon>
        <taxon>Hyphomicrobiales</taxon>
        <taxon>Rhizobiaceae</taxon>
        <taxon>Rhizobium/Agrobacterium group</taxon>
        <taxon>Agrobacterium</taxon>
        <taxon>Agrobacterium tumefaciens complex</taxon>
    </lineage>
</organism>
<feature type="domain" description="ABC transporter" evidence="7">
    <location>
        <begin position="2"/>
        <end position="241"/>
    </location>
</feature>
<dbReference type="CDD" id="cd03214">
    <property type="entry name" value="ABC_Iron-Siderophores_B12_Hemin"/>
    <property type="match status" value="1"/>
</dbReference>
<evidence type="ECO:0000313" key="9">
    <source>
        <dbReference type="Proteomes" id="UP000702952"/>
    </source>
</evidence>
<evidence type="ECO:0000256" key="6">
    <source>
        <dbReference type="ARBA" id="ARBA00037066"/>
    </source>
</evidence>
<dbReference type="RefSeq" id="WP_065658037.1">
    <property type="nucleotide sequence ID" value="NZ_CP123838.1"/>
</dbReference>
<dbReference type="InterPro" id="IPR017871">
    <property type="entry name" value="ABC_transporter-like_CS"/>
</dbReference>
<dbReference type="GO" id="GO:0005524">
    <property type="term" value="F:ATP binding"/>
    <property type="evidence" value="ECO:0007669"/>
    <property type="project" value="UniProtKB-KW"/>
</dbReference>
<keyword evidence="4 8" id="KW-0067">ATP-binding</keyword>
<comment type="similarity">
    <text evidence="1">Belongs to the ABC transporter superfamily.</text>
</comment>
<proteinExistence type="inferred from homology"/>
<dbReference type="Proteomes" id="UP000702952">
    <property type="component" value="Unassembled WGS sequence"/>
</dbReference>
<dbReference type="InterPro" id="IPR003439">
    <property type="entry name" value="ABC_transporter-like_ATP-bd"/>
</dbReference>
<evidence type="ECO:0000256" key="3">
    <source>
        <dbReference type="ARBA" id="ARBA00022741"/>
    </source>
</evidence>
<evidence type="ECO:0000256" key="1">
    <source>
        <dbReference type="ARBA" id="ARBA00005417"/>
    </source>
</evidence>
<accession>A0AA44F128</accession>